<protein>
    <submittedName>
        <fullName evidence="2">Uncharacterized protein</fullName>
    </submittedName>
</protein>
<accession>A0A8B9KSS7</accession>
<sequence length="73" mass="8430">MQLQRCYVTVAVLDGLIYVGGYDGFGQLNSVEFYNPKFDQWTTVTPMFERRCNFGIEVVQKINFPFLSVTVTH</sequence>
<dbReference type="Ensembl" id="ENSAMXT00005044155.1">
    <property type="protein sequence ID" value="ENSAMXP00005040556.1"/>
    <property type="gene ID" value="ENSAMXG00005019035.1"/>
</dbReference>
<dbReference type="Gene3D" id="2.120.10.80">
    <property type="entry name" value="Kelch-type beta propeller"/>
    <property type="match status" value="1"/>
</dbReference>
<dbReference type="Pfam" id="PF01344">
    <property type="entry name" value="Kelch_1"/>
    <property type="match status" value="1"/>
</dbReference>
<evidence type="ECO:0000256" key="1">
    <source>
        <dbReference type="ARBA" id="ARBA00022441"/>
    </source>
</evidence>
<dbReference type="SMART" id="SM00612">
    <property type="entry name" value="Kelch"/>
    <property type="match status" value="1"/>
</dbReference>
<proteinExistence type="predicted"/>
<dbReference type="Proteomes" id="UP000694621">
    <property type="component" value="Unplaced"/>
</dbReference>
<organism evidence="2 3">
    <name type="scientific">Astyanax mexicanus</name>
    <name type="common">Blind cave fish</name>
    <name type="synonym">Astyanax fasciatus mexicanus</name>
    <dbReference type="NCBI Taxonomy" id="7994"/>
    <lineage>
        <taxon>Eukaryota</taxon>
        <taxon>Metazoa</taxon>
        <taxon>Chordata</taxon>
        <taxon>Craniata</taxon>
        <taxon>Vertebrata</taxon>
        <taxon>Euteleostomi</taxon>
        <taxon>Actinopterygii</taxon>
        <taxon>Neopterygii</taxon>
        <taxon>Teleostei</taxon>
        <taxon>Ostariophysi</taxon>
        <taxon>Characiformes</taxon>
        <taxon>Characoidei</taxon>
        <taxon>Acestrorhamphidae</taxon>
        <taxon>Acestrorhamphinae</taxon>
        <taxon>Astyanax</taxon>
    </lineage>
</organism>
<evidence type="ECO:0000313" key="3">
    <source>
        <dbReference type="Proteomes" id="UP000694621"/>
    </source>
</evidence>
<reference evidence="2" key="1">
    <citation type="submission" date="2025-08" db="UniProtKB">
        <authorList>
            <consortium name="Ensembl"/>
        </authorList>
    </citation>
    <scope>IDENTIFICATION</scope>
</reference>
<dbReference type="AlphaFoldDB" id="A0A8B9KSS7"/>
<name>A0A8B9KSS7_ASTMX</name>
<dbReference type="InterPro" id="IPR015915">
    <property type="entry name" value="Kelch-typ_b-propeller"/>
</dbReference>
<dbReference type="SUPFAM" id="SSF117281">
    <property type="entry name" value="Kelch motif"/>
    <property type="match status" value="1"/>
</dbReference>
<evidence type="ECO:0000313" key="2">
    <source>
        <dbReference type="Ensembl" id="ENSAMXP00005040556.1"/>
    </source>
</evidence>
<keyword evidence="1" id="KW-0880">Kelch repeat</keyword>
<dbReference type="InterPro" id="IPR006652">
    <property type="entry name" value="Kelch_1"/>
</dbReference>